<gene>
    <name evidence="4" type="primary">LOC107073460</name>
</gene>
<dbReference type="PROSITE" id="PS50158">
    <property type="entry name" value="ZF_CCHC"/>
    <property type="match status" value="1"/>
</dbReference>
<dbReference type="RefSeq" id="XP_015189624.1">
    <property type="nucleotide sequence ID" value="XM_015334138.1"/>
</dbReference>
<dbReference type="Proteomes" id="UP000694924">
    <property type="component" value="Unplaced"/>
</dbReference>
<dbReference type="PANTHER" id="PTHR47481:SF7">
    <property type="entry name" value="CCHC-TYPE DOMAIN-CONTAINING PROTEIN"/>
    <property type="match status" value="1"/>
</dbReference>
<dbReference type="InterPro" id="IPR036875">
    <property type="entry name" value="Znf_CCHC_sf"/>
</dbReference>
<accession>A0ABM1JAY6</accession>
<name>A0ABM1JAY6_POLDO</name>
<keyword evidence="1" id="KW-0862">Zinc</keyword>
<protein>
    <submittedName>
        <fullName evidence="4">Uncharacterized protein LOC107073460</fullName>
    </submittedName>
</protein>
<evidence type="ECO:0000313" key="3">
    <source>
        <dbReference type="Proteomes" id="UP000694924"/>
    </source>
</evidence>
<dbReference type="InterPro" id="IPR001878">
    <property type="entry name" value="Znf_CCHC"/>
</dbReference>
<dbReference type="PANTHER" id="PTHR47481">
    <property type="match status" value="1"/>
</dbReference>
<dbReference type="SMART" id="SM00343">
    <property type="entry name" value="ZnF_C2HC"/>
    <property type="match status" value="1"/>
</dbReference>
<keyword evidence="1" id="KW-0863">Zinc-finger</keyword>
<keyword evidence="1" id="KW-0479">Metal-binding</keyword>
<evidence type="ECO:0000313" key="4">
    <source>
        <dbReference type="RefSeq" id="XP_015189624.1"/>
    </source>
</evidence>
<keyword evidence="3" id="KW-1185">Reference proteome</keyword>
<evidence type="ECO:0000256" key="1">
    <source>
        <dbReference type="PROSITE-ProRule" id="PRU00047"/>
    </source>
</evidence>
<organism evidence="3 4">
    <name type="scientific">Polistes dominula</name>
    <name type="common">European paper wasp</name>
    <name type="synonym">Vespa dominula</name>
    <dbReference type="NCBI Taxonomy" id="743375"/>
    <lineage>
        <taxon>Eukaryota</taxon>
        <taxon>Metazoa</taxon>
        <taxon>Ecdysozoa</taxon>
        <taxon>Arthropoda</taxon>
        <taxon>Hexapoda</taxon>
        <taxon>Insecta</taxon>
        <taxon>Pterygota</taxon>
        <taxon>Neoptera</taxon>
        <taxon>Endopterygota</taxon>
        <taxon>Hymenoptera</taxon>
        <taxon>Apocrita</taxon>
        <taxon>Aculeata</taxon>
        <taxon>Vespoidea</taxon>
        <taxon>Vespidae</taxon>
        <taxon>Polistinae</taxon>
        <taxon>Polistini</taxon>
        <taxon>Polistes</taxon>
    </lineage>
</organism>
<proteinExistence type="predicted"/>
<reference evidence="4" key="1">
    <citation type="submission" date="2025-08" db="UniProtKB">
        <authorList>
            <consortium name="RefSeq"/>
        </authorList>
    </citation>
    <scope>IDENTIFICATION</scope>
    <source>
        <tissue evidence="4">Whole body</tissue>
    </source>
</reference>
<feature type="domain" description="CCHC-type" evidence="2">
    <location>
        <begin position="244"/>
        <end position="260"/>
    </location>
</feature>
<evidence type="ECO:0000259" key="2">
    <source>
        <dbReference type="PROSITE" id="PS50158"/>
    </source>
</evidence>
<sequence length="269" mass="31257">MQHELARIKKLEGGDNWNLWKFQVTILSKSCNSWDVVNGKAALEALDASAEARREYEKNKAAWCKANAIAQKIIATTISEQGMMHIINCDNSKSMWDKLVAVYKRRSKTRIHALQQQWYTITKRSEDDIATHVSKLEDIAHRLNLMSTSISDKMLMTKILLTYPEGFDHFMSAWESTPEDQRTKENLISRLSIEEMRLNQREKSNKNALMSGLYSKRHCQNNKYGKKNLQNQNKQYKSNCKPGKCHKCGRPGHRARECRSIIQLRQKVR</sequence>
<dbReference type="Pfam" id="PF00098">
    <property type="entry name" value="zf-CCHC"/>
    <property type="match status" value="1"/>
</dbReference>
<dbReference type="SUPFAM" id="SSF57756">
    <property type="entry name" value="Retrovirus zinc finger-like domains"/>
    <property type="match status" value="1"/>
</dbReference>
<dbReference type="Pfam" id="PF14223">
    <property type="entry name" value="Retrotran_gag_2"/>
    <property type="match status" value="1"/>
</dbReference>
<dbReference type="GeneID" id="107073460"/>